<name>A0A1E3NYD9_WICAA</name>
<sequence>MHMKLLSFDYNYLFTTHTKLTIYPSLIPSIDAFLNLQDYDLLSIILVLDLTICEDICHHVERFAMNFTDIEAINLQVTLVNTLLDKSFYSTAWKLPLHAIAFIQMLKTAHLLTPQTIKTIEDL</sequence>
<accession>A0A1E3NYD9</accession>
<reference evidence="1 2" key="1">
    <citation type="journal article" date="2016" name="Proc. Natl. Acad. Sci. U.S.A.">
        <title>Comparative genomics of biotechnologically important yeasts.</title>
        <authorList>
            <person name="Riley R."/>
            <person name="Haridas S."/>
            <person name="Wolfe K.H."/>
            <person name="Lopes M.R."/>
            <person name="Hittinger C.T."/>
            <person name="Goeker M."/>
            <person name="Salamov A.A."/>
            <person name="Wisecaver J.H."/>
            <person name="Long T.M."/>
            <person name="Calvey C.H."/>
            <person name="Aerts A.L."/>
            <person name="Barry K.W."/>
            <person name="Choi C."/>
            <person name="Clum A."/>
            <person name="Coughlan A.Y."/>
            <person name="Deshpande S."/>
            <person name="Douglass A.P."/>
            <person name="Hanson S.J."/>
            <person name="Klenk H.-P."/>
            <person name="LaButti K.M."/>
            <person name="Lapidus A."/>
            <person name="Lindquist E.A."/>
            <person name="Lipzen A.M."/>
            <person name="Meier-Kolthoff J.P."/>
            <person name="Ohm R.A."/>
            <person name="Otillar R.P."/>
            <person name="Pangilinan J.L."/>
            <person name="Peng Y."/>
            <person name="Rokas A."/>
            <person name="Rosa C.A."/>
            <person name="Scheuner C."/>
            <person name="Sibirny A.A."/>
            <person name="Slot J.C."/>
            <person name="Stielow J.B."/>
            <person name="Sun H."/>
            <person name="Kurtzman C.P."/>
            <person name="Blackwell M."/>
            <person name="Grigoriev I.V."/>
            <person name="Jeffries T.W."/>
        </authorList>
    </citation>
    <scope>NUCLEOTIDE SEQUENCE [LARGE SCALE GENOMIC DNA]</scope>
    <source>
        <strain evidence="2">ATCC 58044 / CBS 1984 / NCYC 433 / NRRL Y-366-8</strain>
    </source>
</reference>
<evidence type="ECO:0000313" key="2">
    <source>
        <dbReference type="Proteomes" id="UP000094112"/>
    </source>
</evidence>
<gene>
    <name evidence="1" type="ORF">WICANDRAFT_106506</name>
</gene>
<dbReference type="Proteomes" id="UP000094112">
    <property type="component" value="Unassembled WGS sequence"/>
</dbReference>
<organism evidence="1 2">
    <name type="scientific">Wickerhamomyces anomalus (strain ATCC 58044 / CBS 1984 / NCYC 433 / NRRL Y-366-8)</name>
    <name type="common">Yeast</name>
    <name type="synonym">Hansenula anomala</name>
    <dbReference type="NCBI Taxonomy" id="683960"/>
    <lineage>
        <taxon>Eukaryota</taxon>
        <taxon>Fungi</taxon>
        <taxon>Dikarya</taxon>
        <taxon>Ascomycota</taxon>
        <taxon>Saccharomycotina</taxon>
        <taxon>Saccharomycetes</taxon>
        <taxon>Phaffomycetales</taxon>
        <taxon>Wickerhamomycetaceae</taxon>
        <taxon>Wickerhamomyces</taxon>
    </lineage>
</organism>
<protein>
    <submittedName>
        <fullName evidence="1">Uncharacterized protein</fullName>
    </submittedName>
</protein>
<dbReference type="GeneID" id="30197722"/>
<dbReference type="EMBL" id="KV454212">
    <property type="protein sequence ID" value="ODQ58115.1"/>
    <property type="molecule type" value="Genomic_DNA"/>
</dbReference>
<evidence type="ECO:0000313" key="1">
    <source>
        <dbReference type="EMBL" id="ODQ58115.1"/>
    </source>
</evidence>
<keyword evidence="2" id="KW-1185">Reference proteome</keyword>
<proteinExistence type="predicted"/>
<dbReference type="AlphaFoldDB" id="A0A1E3NYD9"/>
<dbReference type="RefSeq" id="XP_019037322.1">
    <property type="nucleotide sequence ID" value="XM_019180476.1"/>
</dbReference>